<dbReference type="PANTHER" id="PTHR35971:SF5">
    <property type="entry name" value="OBSCURIN LIKE CYTOSKELETAL ADAPTOR 1"/>
    <property type="match status" value="1"/>
</dbReference>
<dbReference type="SUPFAM" id="SSF50044">
    <property type="entry name" value="SH3-domain"/>
    <property type="match status" value="1"/>
</dbReference>
<dbReference type="InterPro" id="IPR052385">
    <property type="entry name" value="Obscurin/Obscurin-like_Reg"/>
</dbReference>
<feature type="domain" description="Fibronectin type-III" evidence="18">
    <location>
        <begin position="5873"/>
        <end position="5966"/>
    </location>
</feature>
<feature type="compositionally biased region" description="Low complexity" evidence="13">
    <location>
        <begin position="119"/>
        <end position="131"/>
    </location>
</feature>
<dbReference type="CDD" id="cd00096">
    <property type="entry name" value="Ig"/>
    <property type="match status" value="5"/>
</dbReference>
<feature type="domain" description="Ig-like" evidence="17">
    <location>
        <begin position="4202"/>
        <end position="4274"/>
    </location>
</feature>
<feature type="compositionally biased region" description="Basic and acidic residues" evidence="13">
    <location>
        <begin position="3337"/>
        <end position="3362"/>
    </location>
</feature>
<dbReference type="InterPro" id="IPR000219">
    <property type="entry name" value="DH_dom"/>
</dbReference>
<dbReference type="PROSITE" id="PS50835">
    <property type="entry name" value="IG_LIKE"/>
    <property type="match status" value="20"/>
</dbReference>
<dbReference type="GO" id="GO:0031674">
    <property type="term" value="C:I band"/>
    <property type="evidence" value="ECO:0007669"/>
    <property type="project" value="UniProtKB-ARBA"/>
</dbReference>
<dbReference type="FunFam" id="2.60.40.10:FF:000031">
    <property type="entry name" value="Myosin-binding protein C, slow type"/>
    <property type="match status" value="1"/>
</dbReference>
<feature type="domain" description="Ig-like" evidence="17">
    <location>
        <begin position="1880"/>
        <end position="1984"/>
    </location>
</feature>
<dbReference type="PROSITE" id="PS50010">
    <property type="entry name" value="DH_2"/>
    <property type="match status" value="1"/>
</dbReference>
<feature type="domain" description="Ig-like" evidence="17">
    <location>
        <begin position="1799"/>
        <end position="1872"/>
    </location>
</feature>
<feature type="domain" description="Ig-like" evidence="17">
    <location>
        <begin position="1994"/>
        <end position="2100"/>
    </location>
</feature>
<evidence type="ECO:0000256" key="12">
    <source>
        <dbReference type="PROSITE-ProRule" id="PRU00192"/>
    </source>
</evidence>
<evidence type="ECO:0000313" key="19">
    <source>
        <dbReference type="EMBL" id="CAF0740265.1"/>
    </source>
</evidence>
<dbReference type="SMART" id="SM00060">
    <property type="entry name" value="FN3"/>
    <property type="match status" value="2"/>
</dbReference>
<feature type="domain" description="Ig-like" evidence="17">
    <location>
        <begin position="18"/>
        <end position="107"/>
    </location>
</feature>
<dbReference type="Gene3D" id="2.60.40.10">
    <property type="entry name" value="Immunoglobulins"/>
    <property type="match status" value="33"/>
</dbReference>
<dbReference type="GO" id="GO:0060298">
    <property type="term" value="P:positive regulation of sarcomere organization"/>
    <property type="evidence" value="ECO:0007669"/>
    <property type="project" value="UniProtKB-ARBA"/>
</dbReference>
<feature type="region of interest" description="Disordered" evidence="13">
    <location>
        <begin position="589"/>
        <end position="617"/>
    </location>
</feature>
<dbReference type="InterPro" id="IPR036028">
    <property type="entry name" value="SH3-like_dom_sf"/>
</dbReference>
<feature type="domain" description="Ig-like" evidence="17">
    <location>
        <begin position="295"/>
        <end position="386"/>
    </location>
</feature>
<dbReference type="CDD" id="cd00063">
    <property type="entry name" value="FN3"/>
    <property type="match status" value="2"/>
</dbReference>
<evidence type="ECO:0000256" key="7">
    <source>
        <dbReference type="ARBA" id="ARBA00022737"/>
    </source>
</evidence>
<keyword evidence="8" id="KW-0175">Coiled coil</keyword>
<dbReference type="GO" id="GO:0005085">
    <property type="term" value="F:guanyl-nucleotide exchange factor activity"/>
    <property type="evidence" value="ECO:0007669"/>
    <property type="project" value="InterPro"/>
</dbReference>
<feature type="region of interest" description="Disordered" evidence="13">
    <location>
        <begin position="1190"/>
        <end position="1213"/>
    </location>
</feature>
<evidence type="ECO:0000259" key="15">
    <source>
        <dbReference type="PROSITE" id="PS50010"/>
    </source>
</evidence>
<dbReference type="InterPro" id="IPR035899">
    <property type="entry name" value="DBL_dom_sf"/>
</dbReference>
<dbReference type="Pfam" id="PF00041">
    <property type="entry name" value="fn3"/>
    <property type="match status" value="2"/>
</dbReference>
<feature type="domain" description="Ig-like" evidence="17">
    <location>
        <begin position="4716"/>
        <end position="4807"/>
    </location>
</feature>
<dbReference type="InterPro" id="IPR007110">
    <property type="entry name" value="Ig-like_dom"/>
</dbReference>
<keyword evidence="9" id="KW-1015">Disulfide bond</keyword>
<evidence type="ECO:0000313" key="20">
    <source>
        <dbReference type="Proteomes" id="UP000663879"/>
    </source>
</evidence>
<comment type="subcellular location">
    <subcellularLocation>
        <location evidence="2">Cytoplasm</location>
    </subcellularLocation>
    <subcellularLocation>
        <location evidence="1">Nucleus</location>
    </subcellularLocation>
</comment>
<dbReference type="Gene3D" id="3.30.200.20">
    <property type="entry name" value="Phosphorylase Kinase, domain 1"/>
    <property type="match status" value="1"/>
</dbReference>
<evidence type="ECO:0000256" key="8">
    <source>
        <dbReference type="ARBA" id="ARBA00023054"/>
    </source>
</evidence>
<keyword evidence="20" id="KW-1185">Reference proteome</keyword>
<dbReference type="SMART" id="SM00220">
    <property type="entry name" value="S_TKc"/>
    <property type="match status" value="2"/>
</dbReference>
<feature type="compositionally biased region" description="Acidic residues" evidence="13">
    <location>
        <begin position="3267"/>
        <end position="3276"/>
    </location>
</feature>
<keyword evidence="10" id="KW-0539">Nucleus</keyword>
<comment type="caution">
    <text evidence="19">The sequence shown here is derived from an EMBL/GenBank/DDBJ whole genome shotgun (WGS) entry which is preliminary data.</text>
</comment>
<dbReference type="Pfam" id="PF00069">
    <property type="entry name" value="Pkinase"/>
    <property type="match status" value="2"/>
</dbReference>
<feature type="domain" description="SH3" evidence="14">
    <location>
        <begin position="677"/>
        <end position="747"/>
    </location>
</feature>
<evidence type="ECO:0000256" key="5">
    <source>
        <dbReference type="ARBA" id="ARBA00022490"/>
    </source>
</evidence>
<dbReference type="InterPro" id="IPR036179">
    <property type="entry name" value="Ig-like_dom_sf"/>
</dbReference>
<reference evidence="19" key="1">
    <citation type="submission" date="2021-02" db="EMBL/GenBank/DDBJ databases">
        <authorList>
            <person name="Nowell W R."/>
        </authorList>
    </citation>
    <scope>NUCLEOTIDE SEQUENCE</scope>
    <source>
        <strain evidence="19">Ploen Becks lab</strain>
    </source>
</reference>
<evidence type="ECO:0000259" key="18">
    <source>
        <dbReference type="PROSITE" id="PS50853"/>
    </source>
</evidence>
<dbReference type="FunFam" id="2.60.40.10:FF:000107">
    <property type="entry name" value="Myosin, light chain kinase a"/>
    <property type="match status" value="1"/>
</dbReference>
<comment type="similarity">
    <text evidence="3">Belongs to the protein kinase superfamily. CAMK Ser/Thr protein kinase family.</text>
</comment>
<dbReference type="Pfam" id="PF13927">
    <property type="entry name" value="Ig_3"/>
    <property type="match status" value="1"/>
</dbReference>
<dbReference type="InterPro" id="IPR013098">
    <property type="entry name" value="Ig_I-set"/>
</dbReference>
<dbReference type="InterPro" id="IPR036116">
    <property type="entry name" value="FN3_sf"/>
</dbReference>
<feature type="domain" description="Ig-like" evidence="17">
    <location>
        <begin position="2835"/>
        <end position="2927"/>
    </location>
</feature>
<feature type="domain" description="Ig-like" evidence="17">
    <location>
        <begin position="1554"/>
        <end position="1652"/>
    </location>
</feature>
<keyword evidence="7" id="KW-0677">Repeat</keyword>
<dbReference type="Proteomes" id="UP000663879">
    <property type="component" value="Unassembled WGS sequence"/>
</dbReference>
<dbReference type="Gene3D" id="1.10.510.10">
    <property type="entry name" value="Transferase(Phosphotransferase) domain 1"/>
    <property type="match status" value="2"/>
</dbReference>
<feature type="domain" description="Ig-like" evidence="17">
    <location>
        <begin position="4604"/>
        <end position="4683"/>
    </location>
</feature>
<dbReference type="EMBL" id="CAJNOC010000293">
    <property type="protein sequence ID" value="CAF0740265.1"/>
    <property type="molecule type" value="Genomic_DNA"/>
</dbReference>
<keyword evidence="4 12" id="KW-0728">SH3 domain</keyword>
<dbReference type="PROSITE" id="PS50853">
    <property type="entry name" value="FN3"/>
    <property type="match status" value="2"/>
</dbReference>
<feature type="compositionally biased region" description="Basic and acidic residues" evidence="13">
    <location>
        <begin position="3251"/>
        <end position="3266"/>
    </location>
</feature>
<dbReference type="SUPFAM" id="SSF48726">
    <property type="entry name" value="Immunoglobulin"/>
    <property type="match status" value="30"/>
</dbReference>
<dbReference type="OrthoDB" id="2570713at2759"/>
<feature type="domain" description="Ig-like" evidence="17">
    <location>
        <begin position="5172"/>
        <end position="5262"/>
    </location>
</feature>
<proteinExistence type="inferred from homology"/>
<feature type="domain" description="Ig-like" evidence="17">
    <location>
        <begin position="1279"/>
        <end position="1368"/>
    </location>
</feature>
<feature type="compositionally biased region" description="Basic and acidic residues" evidence="13">
    <location>
        <begin position="3277"/>
        <end position="3329"/>
    </location>
</feature>
<gene>
    <name evidence="19" type="ORF">OXX778_LOCUS3354</name>
</gene>
<dbReference type="PROSITE" id="PS50011">
    <property type="entry name" value="PROTEIN_KINASE_DOM"/>
    <property type="match status" value="2"/>
</dbReference>
<feature type="domain" description="Ig-like" evidence="17">
    <location>
        <begin position="3023"/>
        <end position="3215"/>
    </location>
</feature>
<evidence type="ECO:0000259" key="17">
    <source>
        <dbReference type="PROSITE" id="PS50835"/>
    </source>
</evidence>
<dbReference type="Gene3D" id="2.30.30.40">
    <property type="entry name" value="SH3 Domains"/>
    <property type="match status" value="2"/>
</dbReference>
<dbReference type="PROSITE" id="PS50002">
    <property type="entry name" value="SH3"/>
    <property type="match status" value="2"/>
</dbReference>
<dbReference type="InterPro" id="IPR011009">
    <property type="entry name" value="Kinase-like_dom_sf"/>
</dbReference>
<feature type="domain" description="Protein kinase" evidence="16">
    <location>
        <begin position="5291"/>
        <end position="5552"/>
    </location>
</feature>
<feature type="domain" description="Ig-like" evidence="17">
    <location>
        <begin position="1681"/>
        <end position="1774"/>
    </location>
</feature>
<evidence type="ECO:0000259" key="16">
    <source>
        <dbReference type="PROSITE" id="PS50011"/>
    </source>
</evidence>
<evidence type="ECO:0000256" key="6">
    <source>
        <dbReference type="ARBA" id="ARBA00022553"/>
    </source>
</evidence>
<keyword evidence="6" id="KW-0597">Phosphoprotein</keyword>
<dbReference type="GO" id="GO:0008092">
    <property type="term" value="F:cytoskeletal protein binding"/>
    <property type="evidence" value="ECO:0007669"/>
    <property type="project" value="UniProtKB-ARBA"/>
</dbReference>
<dbReference type="SMART" id="SM00408">
    <property type="entry name" value="IGc2"/>
    <property type="match status" value="17"/>
</dbReference>
<feature type="domain" description="Fibronectin type-III" evidence="18">
    <location>
        <begin position="4955"/>
        <end position="5060"/>
    </location>
</feature>
<feature type="domain" description="Ig-like" evidence="17">
    <location>
        <begin position="5776"/>
        <end position="5866"/>
    </location>
</feature>
<dbReference type="InterPro" id="IPR003599">
    <property type="entry name" value="Ig_sub"/>
</dbReference>
<feature type="domain" description="DH" evidence="15">
    <location>
        <begin position="778"/>
        <end position="957"/>
    </location>
</feature>
<dbReference type="SUPFAM" id="SSF56112">
    <property type="entry name" value="Protein kinase-like (PK-like)"/>
    <property type="match status" value="2"/>
</dbReference>
<feature type="region of interest" description="Disordered" evidence="13">
    <location>
        <begin position="119"/>
        <end position="158"/>
    </location>
</feature>
<dbReference type="Gene3D" id="1.20.900.10">
    <property type="entry name" value="Dbl homology (DH) domain"/>
    <property type="match status" value="1"/>
</dbReference>
<dbReference type="SMART" id="SM00326">
    <property type="entry name" value="SH3"/>
    <property type="match status" value="2"/>
</dbReference>
<dbReference type="GO" id="GO:0005524">
    <property type="term" value="F:ATP binding"/>
    <property type="evidence" value="ECO:0007669"/>
    <property type="project" value="InterPro"/>
</dbReference>
<dbReference type="FunFam" id="2.60.40.10:FF:000345">
    <property type="entry name" value="Muscle M-line assembly protein unc-89"/>
    <property type="match status" value="1"/>
</dbReference>
<dbReference type="PANTHER" id="PTHR35971">
    <property type="entry name" value="SI:DKEY-31G6.6"/>
    <property type="match status" value="1"/>
</dbReference>
<dbReference type="GO" id="GO:0031672">
    <property type="term" value="C:A band"/>
    <property type="evidence" value="ECO:0007669"/>
    <property type="project" value="UniProtKB-ARBA"/>
</dbReference>
<dbReference type="GO" id="GO:0004672">
    <property type="term" value="F:protein kinase activity"/>
    <property type="evidence" value="ECO:0007669"/>
    <property type="project" value="InterPro"/>
</dbReference>
<sequence length="6321" mass="730855">MDSEGSFGHLVPYDLTIPEFLRRLQCLDGVEGEETLITCQVIGDPVPKIQWLKEDGTEILETDIRYEMSYCLKTGNATLKIKNTLLGDEMSYKCVASNKHGTSKTIGVLVVKAKKNKPSSNLLPPVNSSSKRSLSPLRNIDVPPSNLQPVKEETEISSSQSEDSIVDLLKITEDKSCRILERPDETIHVKEGEDLKFFFAIQGDPEPEIKWFRDNEPLKDDYRIDIYNEKNLYFLEIFDCLTRYSGVYTIQAKNSLNEIKADVNVVVIENSKKLKRPNLEGLYQYDSRKETYRPPQFTIKPMSQTVHEGRKLSLLTKVTGIPSPEVLWFRDGKPISSEPDDRRIKIYKNNDSNFFEIDNISILDTGEYTCTASNVMGAVYSAINILVEAMTEPETGASSEVCSDLDKSAPDSEYALQCSYSDNTDTSASYKSTERRNKEIAEKLVDKHVKEHIDRRLSAGHSESEKDILLQEYILLEDYKDEQREITIFKDDIVEILDIAKSEKWLVRTKYKTLNQVCYIPPKLLEPYDSSKVKKLDLDYQKQFVRISSTKHHQSKLSAFTIFGTDISQSLNIESIIYTKSGISEKEAKIKSESSVEQKDDLDNKSENPNNISDLNSNIQINNEQIIETTGKTAAILRKTASHKKFIEFQNRRTFSHESDNYLGSSSSSEDLKTMNEEAEIYCANCDFTPSDLQNAGASSLSLVENQFVEILDSQDSRFYLVRTRPRKDENPKIGWIPACFLEKKSTSIGQVNRRSTREVYRDDLGLSGNKQQEALIKRNYSFAEIIDMENRYVKDLQFVIENYLHELSKLDCPKLIKEKREFIFSNLEDIFAFHKVLFLTQLLESDGEIDRLSKVFLKNRSNFELYLPYTLNRQYSESTLNSYEIIRNFFDNINLRVNNTEYWISDYLNRPLDRLVQYRQFLQEQIKYTVRAKQNSLHLQEAYFMFCDIFKTIETRQLVDSIQNLPLELKSNDKLNRFDCFHIIDSDNRLRDRYLFLFRDHILICRLKPRTTAETIASSTSFTNSINSISNYFKGALVYKNYIPLSAIRSIKLDNFDENDDKLLIEINLDRDIINSNFFISKDTSETFENLLQNDNQKLLLQSKNPYSKLAFIKSLKDNLVCLGYLEQTIDTLNYFQEDVISTKITQMGAVSPANKKRKILSRKRSQDNSFGNEYYENNEAAVFTTSQIRKTRSDEDGDYDTEDGSLRRFPKIQNFGSGSILSSTSNKSPILSNKLSKNSKISFGSSSSNVNFNDFYSFESTNESSYHTANEHDESKPKIIRNQESINVLEGESAVFECKIIGCPKPAINWYKYDCILKDSPDFIHLAEDNNIYKLVIREANIKDSGSYKIVASNRYGQTTATFRLNVDEDLTDQDLTIIDNIDIETQKSDNTDNDVFEEDYLHISEGSPSPINDYETSESTSCTIKSFTKKPKVDYQLVIGLKPKFLKLFESCKIKENNILSLTCQVVGEPQPELKWFKDGCELISNSRVKITNSPNGVSSLLISRALLDDAGSYQVSASNQHGISVYLADIEIEPSSDFEDNIFITSLRRPSTSSSLNSSSRIFTTEKINTGESIAKIKVNVKKDDAKVNWFRDECILVQDDKYKMIENGKERILLVNNVKREDQGEYICQSGKYRVTLYLTINEDSINDVFKSSSSIFGDDDEYELYVEKTQSKLNKKCYKIQKDMFVSDGCRNVELKCKVNNPDTQVEWFRNGERISNSDKYKILSRGNERILIVKNPTISDNGNYVCQSGTHSVVLNLNVNEREKSVASSHLSEDEIFMTSQFKPELTYYVTQNAVLNCQVKNSNEPIVWFKDNRKLWGSQSSLNEDKYTTRQEGENRFLIIKNVNYQDTGNYICQSKSNPSKKIEFKMKIKEPRAEFAQELNNLKVTNLNEKVTFECITKTPRSINPYKVKWFKNNMEITQKQDPHLQMFNYCNDENVDGSVTNFNKLVISPPLSTNDQGEYTVSIDENLKSTAYLSIDPSVLTFKPEIQVKKSQLIQSFNSKNDDDLMFLKELEPFCDCDEGQDLVLECWSNKYDTQAQWYRDNMPISANSKYEITSQDGRKHRFIIRNVTPDDKAIYKCRVNDLIQTTTILNVNEHVPLKIIRGLYDIHVPEREKNLQLKVELNKKLNNSQYLIRWFLNKKEILNDSNFDFFLINNQAFLKYLREIKFNLDNNSQIEFKIQEFKHGLHLVELETKCTLTVEEDKSKNVRFFTKKLDNLVQVDSGLHLDLEARVNFEPKFVTWFKNNTPLNPNDNLIFINDALSRSFLMRISNCKPKDSGIYSIDLDGLQSSGEVKVLDTPIKFIQKLQDSFFDLDNDSSLTLDCQLNKPPGLFNLKPKWFKNGLELSPNTQKYDFILEHNICALIIYDLDERDEGKYKCQVGNEKTECQIRPEYSLIRHLPTKLELNESDTLTISFALNRAPGLYSTPVTKWFKDGIEIKEDGKKVLLNEKKNERTLTILNCGLDDIGNYKASIIDESSEPPVSLITTNNCRVHVNKLNVEFITPLEKIVQAKKDDTIKLYCETVQENLKPKWYHNEVIIETNSQNNKESFSTPTQHLLIINDVSDKDSGLYKLKFGPNQEYCSEVIVNQSGFYQIDAKKNKTEIVKPLEDVRIDEGDNLDLEIYLNRNINENDLIEIKRNGQFLLSSIGGDLNKYNDKVLQDFDINSDGDRFAFSLKNCKKTDSGLYEFNLIEIGDMDKGIVCKSKCNVFVSSYVEKAEIVKPLPRVVKFDEGERIKLECVLDKSPERTLWYHNSVQIVPENPDEFNKSKIELLSEDEGKIQILQISNAQSHKHDGTYQLNADDKITICEVKIKPVAAKFDQRPPDYILYDVEKELEEDNDTLSIECTVDKNNAPIKWFRDNQEIIPNEKYEIISEGPIRCLLIHNIDRDDSDNYYCSLGADVCKTEVKVVDNRNLEPSKILFKPKYEKIDVFEGKGVIIGVDLEPEHLKNTKWFKNTEPLIENERISLEFLEKKENLKIDKLAVGDKGLYELFYVDETENVLVSSIELNVKPKPISIIRKLNAKRIEPTLLLLECEVSKPITNQFKFYWLKDGKELDLNDRHVKIRIINEKVCQLFIDKFDHNDSGLYEFSIFDIQYPELKETTSFRLEIKQNPFKSGMKIANSDVAESRILKIEFDTVTDKLKCEDLKWLKDGVPLNINDKMKYNFFKISPTKFCLEIKNVNKSDNGSYLCSIEEFSNKLNLSGIENVVSTQDEESTTDENEQNEKEIENEQTNYLKSKNLEKKENGNEIKNETENIDQNDDQNNEVKEENNDKTYKENYPKKENEKKDDNDEQKEKIEKTDNIEKEEKKIEEKPNQNDKIGIVKPKENTIEKNENEKPNESINKENKELNDVLKEEKVEEINEEKKKLEKDEMQKNEFKDIEVKIIESNWQPEMKLIEGDKVDLFVKINKAIDDIKDIVLYKDNKKVEPNEDVKLTFTNSTDDNGEPVSEISLKLDEAIPDDTGKYKLCITENKKKPVEAELAKTNLVVAEKPLEVLEPLKADKAEYKEGEDIVLTIKLSKPLQDQEKCIEKSLEVLESNSDLAPIPLVIQGDDVHEGGTVELVARVDKPPTFFEWFKEDTPVSSLSRFHSFYEPDSQEVRLFIENLLLSDNALIHLKVDNASSSYRLVVTEIPLRIVQDLQFEILDDQELIYLRLWCLTNKSINLEEKNYSINWFLNNQMICSYQDFSNPDLLENKYLPDSEDFNKLHILNVSSFNNYTDQGTYTIKFFDKNNQLLAESSIFVEFDDKVKFCGDISTPNLSPIENEDFIIINFKLNKNLDSNELDQNLVLFIKLNNKEELTVPTDTYEIQIVEPVNYEINEYKFFLKMKNKAKLQDSGEYGLKLLSLNETSNSLVFDVISENIFNLELPEFLEILEGECLELKVKCNQKISVYHWEKDSIKYSIKSNLKSNDLSYTLKITESVLSDSGVYVFICDEFNDKPVKNSTKCTVTVKPRPEKQIKSLNDLGTIRVKEGEPLSLTVKFDRQIDENSISVFLNGKELTKDLDYLSIKLNPITNAFSIQIDSSKPIRDDGIYKVTSPNTESDCRVIVEEKPNNFLTELDNVNVKVLPEIFYKLKLNQDDLDTLFDSYKPDAEFECELSKSCTDVSWLINNNFIEESEKFTFKISEDGKKHVLIIKNCTIGDNKSQICFKLNKNSKQSQAELKVEQISMDYLIKIRRPLVNIERKEDETCNFECDIQLNSILSKINIILIVKWFKNDEEILSNEKYEIKENVEKNIRTETLKINNLYTSDSSEYFCKIYLKNDDDIFFLTESKASLKVREQEAKLLKPLPTNLEVIQGQDFEMECEISKRDLAVEWSKDNSKLLGSNFEIKTYKISEKSFAYNLKIKNPQLKQSGKYRINFKNIQSECKVIVKEPRLEILKLLDKVIYVKENDTGLLRTEYSNSLESDLIRIEWFKNSKRVYFSNKSPKYQMNISGNKLELLIKNFNREDEAKYELKIYAGDEQYQLTQSTECLLLDDELKILENLSDLNLNESETAQFNLKLSKSCPCEWFYASFEMQHDLNNFEKLTKIKPSQKIILKNKSEDNSFNLTIKDCKINDTGIYLAVLKAENGDVLTSSARLIVKDQSPKIIKDLPSQFEASTTEPFKISVLVKGDNLLVEWFYEEKKVLPLINQIESLKKGELSEFIFNFSQPFTSDSGIYKCRVQNEYGFIESIKCNVQIKDPNAELIDEDESIFHTKPRFIEYFSDVYMEEHTEAQFKCKIIGKPEPKVVWYCNCRKITGNSEKFECLKEADHYTLIVKNVSLSDEGEYTCKASNIKGETSWSSNLYLNESFTSNKNNYLDSNLIAPNFLRKIKDSTVPEGNTARLDCYIDGEPFPTIKFFKNNAPIDLEKNKDKYSLELDEDSGSCVLTIYNCVKKDEDEYLIKIENPAGQSQCSAYLSVETLEDNSNTKRRVRFSLPKDSDVFIIPSNEMETPKPPTNPQIENLKKNSLTLKWDPSPSDIKFYDKEDKDLESQSNITYIVEYRSSKSYAWSVYCSCLEELTCEVNNLSPSLTYSFRIRAENLSGVSIPTQVVSTKNLQEIVEKKPEVKRNRFELGQKPSIQAPGKDVRYYIDGETADISIPVYGSPLPTVKYLRNNIELNDETKYKIFRDRLGNSVLEIYLANEKDEGPYEIIATNEYGEARHEFYLQQADPPVFLEPFKDVTVKNYDEVCIQCKVDGIPYPEVKFYKDWHLLTESHRIKIKHTEPDTWTITIKGSIVRDSGLYTCTAKNIAGGTLCSCNVNVVESVLNTPHPDLKTDLVVFKRKKFDEDYEILEQVNQSLNSRIYRVIERRTAKEFLAKIVHKPEYKEWVQSELECLNQINETNSFVKLHDAYELSNPQMQILIFEECKGRNLIENTLKNENLNEKKVALFIKDLLELLDVLHSRNIVHLDLNPDNIVIDSNKKLKLLGFTHSKSLKADMTSNDTTEKVYHDYGHVEFVSPEIVSQAPITLNTDMWSVGVLAHILLSGKSPFYVEDNLKQTLENIGNCKWQFSDHDFKNISHEAKDFIQKLLVKNPNERLNARTALNHPWIHFASQLNGAQSPLIDKQNLIESHSRWLWSKQSKLREPWKKQIPISRILDEYDPNDTGISNTNSDSIEIVDHLRPHRERSISFDEFNIKEKENYYYGDDDDENLNPGTYLLPVKDPLFTVRLREYRRSRFEKVKQIEKSLITRHRSSTNTLIPLDARTIKERYHVDVYGRCIKRGSLSRSTFRSSNSRYLSESPSSRKSESFNQFSEYLDSKIDKRQLKGEGSAPIIREKLKDMFLLVGSVVTFRCRIEGNPTPKCFWYHNDKLIIGDDDRFKFSQAEDGVSTLSISKARVNDIGVYRCAAHNQHGTAITKARLTVGDTPDRPSRPIVSQYSSDQVFLVWEAPSFNGNSDILCYKVDCKISGDVKWSNSLYTIQESCLIKNLQPLTPYRFRVSCINTIGISAYSWASEEVTTLSPGESKITIDQDQIEALIKDQYNLEKRSEQNVLIRKLNEDLDLEKKYKIPDDEVFKLKNENPFEFYQEECLLYKNKQVKFISVVDKTNSDKKMLKICQIINLNEIDILRKLKEQDRLIKLLEGFEYEKDDRHEIGLVYLHAVPILDFVTYRHKYSEELVVKILRQLLDAVQWIHLHGYIHFNIHPLSILNSNLTQVNLKLSGFENSIQLSELNNDDGSIYDQISLPLEFTAPEIINREQLSMSTDVWSIGVLAALLLSGSSPFLQETDQETTKANISFCRFTYNEFYDDVTGEAVLFIQQCLKRSPSNRLTLHECMDHKLFNLSVSNSKKRENILFLSEKLKCFNHEFKSRFTTQNN</sequence>
<dbReference type="Pfam" id="PF07679">
    <property type="entry name" value="I-set"/>
    <property type="match status" value="18"/>
</dbReference>
<feature type="domain" description="Ig-like" evidence="17">
    <location>
        <begin position="2309"/>
        <end position="2400"/>
    </location>
</feature>
<evidence type="ECO:0000259" key="14">
    <source>
        <dbReference type="PROSITE" id="PS50002"/>
    </source>
</evidence>
<dbReference type="InterPro" id="IPR013783">
    <property type="entry name" value="Ig-like_fold"/>
</dbReference>
<dbReference type="SUPFAM" id="SSF49265">
    <property type="entry name" value="Fibronectin type III"/>
    <property type="match status" value="1"/>
</dbReference>
<evidence type="ECO:0000256" key="13">
    <source>
        <dbReference type="SAM" id="MobiDB-lite"/>
    </source>
</evidence>
<dbReference type="SMART" id="SM00409">
    <property type="entry name" value="IG"/>
    <property type="match status" value="34"/>
</dbReference>
<organism evidence="19 20">
    <name type="scientific">Brachionus calyciflorus</name>
    <dbReference type="NCBI Taxonomy" id="104777"/>
    <lineage>
        <taxon>Eukaryota</taxon>
        <taxon>Metazoa</taxon>
        <taxon>Spiralia</taxon>
        <taxon>Gnathifera</taxon>
        <taxon>Rotifera</taxon>
        <taxon>Eurotatoria</taxon>
        <taxon>Monogononta</taxon>
        <taxon>Pseudotrocha</taxon>
        <taxon>Ploima</taxon>
        <taxon>Brachionidae</taxon>
        <taxon>Brachionus</taxon>
    </lineage>
</organism>
<feature type="domain" description="Ig-like" evidence="17">
    <location>
        <begin position="2401"/>
        <end position="2493"/>
    </location>
</feature>
<dbReference type="Pfam" id="PF00621">
    <property type="entry name" value="RhoGEF"/>
    <property type="match status" value="1"/>
</dbReference>
<feature type="domain" description="Protein kinase" evidence="16">
    <location>
        <begin position="5958"/>
        <end position="6285"/>
    </location>
</feature>
<evidence type="ECO:0000256" key="11">
    <source>
        <dbReference type="ARBA" id="ARBA00023319"/>
    </source>
</evidence>
<evidence type="ECO:0000256" key="1">
    <source>
        <dbReference type="ARBA" id="ARBA00004123"/>
    </source>
</evidence>
<keyword evidence="11" id="KW-0393">Immunoglobulin domain</keyword>
<accession>A0A813NTC8</accession>
<dbReference type="InterPro" id="IPR003961">
    <property type="entry name" value="FN3_dom"/>
</dbReference>
<evidence type="ECO:0000256" key="4">
    <source>
        <dbReference type="ARBA" id="ARBA00022443"/>
    </source>
</evidence>
<dbReference type="InterPro" id="IPR000719">
    <property type="entry name" value="Prot_kinase_dom"/>
</dbReference>
<dbReference type="SUPFAM" id="SSF48065">
    <property type="entry name" value="DBL homology domain (DH-domain)"/>
    <property type="match status" value="1"/>
</dbReference>
<dbReference type="GO" id="GO:0005634">
    <property type="term" value="C:nucleus"/>
    <property type="evidence" value="ECO:0007669"/>
    <property type="project" value="UniProtKB-SubCell"/>
</dbReference>
<dbReference type="SMART" id="SM00325">
    <property type="entry name" value="RhoGEF"/>
    <property type="match status" value="1"/>
</dbReference>
<name>A0A813NTC8_9BILA</name>
<keyword evidence="5" id="KW-0963">Cytoplasm</keyword>
<feature type="domain" description="SH3" evidence="14">
    <location>
        <begin position="468"/>
        <end position="530"/>
    </location>
</feature>
<dbReference type="InterPro" id="IPR003598">
    <property type="entry name" value="Ig_sub2"/>
</dbReference>
<dbReference type="FunFam" id="2.60.40.10:FF:000032">
    <property type="entry name" value="palladin isoform X1"/>
    <property type="match status" value="3"/>
</dbReference>
<feature type="domain" description="Ig-like" evidence="17">
    <location>
        <begin position="1446"/>
        <end position="1535"/>
    </location>
</feature>
<feature type="compositionally biased region" description="Basic and acidic residues" evidence="13">
    <location>
        <begin position="589"/>
        <end position="606"/>
    </location>
</feature>
<evidence type="ECO:0000256" key="2">
    <source>
        <dbReference type="ARBA" id="ARBA00004496"/>
    </source>
</evidence>
<feature type="compositionally biased region" description="Acidic residues" evidence="13">
    <location>
        <begin position="3224"/>
        <end position="3234"/>
    </location>
</feature>
<evidence type="ECO:0000256" key="3">
    <source>
        <dbReference type="ARBA" id="ARBA00006692"/>
    </source>
</evidence>
<dbReference type="CDD" id="cd00160">
    <property type="entry name" value="RhoGEF"/>
    <property type="match status" value="1"/>
</dbReference>
<evidence type="ECO:0000256" key="9">
    <source>
        <dbReference type="ARBA" id="ARBA00023157"/>
    </source>
</evidence>
<dbReference type="FunFam" id="2.60.40.10:FF:000425">
    <property type="entry name" value="Myosin light chain kinase"/>
    <property type="match status" value="3"/>
</dbReference>
<dbReference type="GO" id="GO:0045989">
    <property type="term" value="P:positive regulation of striated muscle contraction"/>
    <property type="evidence" value="ECO:0007669"/>
    <property type="project" value="UniProtKB-ARBA"/>
</dbReference>
<protein>
    <submittedName>
        <fullName evidence="19">Uncharacterized protein</fullName>
    </submittedName>
</protein>
<feature type="domain" description="Ig-like" evidence="17">
    <location>
        <begin position="2514"/>
        <end position="2581"/>
    </location>
</feature>
<feature type="region of interest" description="Disordered" evidence="13">
    <location>
        <begin position="3221"/>
        <end position="3362"/>
    </location>
</feature>
<feature type="domain" description="Ig-like" evidence="17">
    <location>
        <begin position="4825"/>
        <end position="4918"/>
    </location>
</feature>
<dbReference type="InterPro" id="IPR001452">
    <property type="entry name" value="SH3_domain"/>
</dbReference>
<evidence type="ECO:0000256" key="10">
    <source>
        <dbReference type="ARBA" id="ARBA00023242"/>
    </source>
</evidence>